<dbReference type="Gene3D" id="3.40.50.1010">
    <property type="entry name" value="5'-nuclease"/>
    <property type="match status" value="1"/>
</dbReference>
<dbReference type="GO" id="GO:0005634">
    <property type="term" value="C:nucleus"/>
    <property type="evidence" value="ECO:0007669"/>
    <property type="project" value="TreeGrafter"/>
</dbReference>
<dbReference type="InterPro" id="IPR002716">
    <property type="entry name" value="PIN_dom"/>
</dbReference>
<dbReference type="PANTHER" id="PTHR16161">
    <property type="entry name" value="TRANSCRIPTIONAL PROTEIN SWT1"/>
    <property type="match status" value="1"/>
</dbReference>
<feature type="domain" description="PIN" evidence="1">
    <location>
        <begin position="140"/>
        <end position="258"/>
    </location>
</feature>
<dbReference type="PANTHER" id="PTHR16161:SF0">
    <property type="entry name" value="TRANSCRIPTIONAL PROTEIN SWT1"/>
    <property type="match status" value="1"/>
</dbReference>
<keyword evidence="3" id="KW-1185">Reference proteome</keyword>
<dbReference type="Proteomes" id="UP001489004">
    <property type="component" value="Unassembled WGS sequence"/>
</dbReference>
<reference evidence="2 3" key="1">
    <citation type="journal article" date="2024" name="Nat. Commun.">
        <title>Phylogenomics reveals the evolutionary origins of lichenization in chlorophyte algae.</title>
        <authorList>
            <person name="Puginier C."/>
            <person name="Libourel C."/>
            <person name="Otte J."/>
            <person name="Skaloud P."/>
            <person name="Haon M."/>
            <person name="Grisel S."/>
            <person name="Petersen M."/>
            <person name="Berrin J.G."/>
            <person name="Delaux P.M."/>
            <person name="Dal Grande F."/>
            <person name="Keller J."/>
        </authorList>
    </citation>
    <scope>NUCLEOTIDE SEQUENCE [LARGE SCALE GENOMIC DNA]</scope>
    <source>
        <strain evidence="2 3">SAG 2043</strain>
    </source>
</reference>
<dbReference type="EMBL" id="JALJOR010000009">
    <property type="protein sequence ID" value="KAK9811702.1"/>
    <property type="molecule type" value="Genomic_DNA"/>
</dbReference>
<dbReference type="InterPro" id="IPR052626">
    <property type="entry name" value="SWT1_Regulator"/>
</dbReference>
<dbReference type="AlphaFoldDB" id="A0AAW1PTB1"/>
<accession>A0AAW1PTB1</accession>
<dbReference type="Pfam" id="PF13638">
    <property type="entry name" value="PIN_4"/>
    <property type="match status" value="1"/>
</dbReference>
<name>A0AAW1PTB1_9CHLO</name>
<sequence length="464" mass="51204">MREIPHCWNQEICVWKYTVQEGKSLDSGVRLRDLHRWFATGRLPPSLQLHHVPSGCALPLFWAVAASYRPEPAPLAQGQDGVADMDVDQVVTYVARERQPDGRLSEAAMLDATPAWPAMPTLPVGRDMDICAAGHYTLVLVVDTNVLMTHLAQLTRLRWEVTAQHSSLPIHLTCIIPYVAFQELDLLKRGRGQTGQAGITGRMAQAALTQISEKLAQDNSCFRGQTSAEFQAARCTQLPLAGNDDYILQCAVHEQNTRQGVLQPGSACEQSNSREPAVVLAPPPQLPALASTPAPRLAHTLHAHQAVGAWRELGQEVVEHIWQLGNVLLWYRQSEAGDFWDYVFSKPETPRDVLREDFWQGMPHVFRDQLAVNKARQELYHFVQRVNGGAPPGGTAVAAAARSVQLLLTNLVAPAAYQRSRGERADMAIVKDGCSADEITTQLQDACRTASLLAAQCDQKLKME</sequence>
<protein>
    <recommendedName>
        <fullName evidence="1">PIN domain-containing protein</fullName>
    </recommendedName>
</protein>
<evidence type="ECO:0000313" key="3">
    <source>
        <dbReference type="Proteomes" id="UP001489004"/>
    </source>
</evidence>
<evidence type="ECO:0000259" key="1">
    <source>
        <dbReference type="Pfam" id="PF13638"/>
    </source>
</evidence>
<evidence type="ECO:0000313" key="2">
    <source>
        <dbReference type="EMBL" id="KAK9811702.1"/>
    </source>
</evidence>
<organism evidence="2 3">
    <name type="scientific">[Myrmecia] bisecta</name>
    <dbReference type="NCBI Taxonomy" id="41462"/>
    <lineage>
        <taxon>Eukaryota</taxon>
        <taxon>Viridiplantae</taxon>
        <taxon>Chlorophyta</taxon>
        <taxon>core chlorophytes</taxon>
        <taxon>Trebouxiophyceae</taxon>
        <taxon>Trebouxiales</taxon>
        <taxon>Trebouxiaceae</taxon>
        <taxon>Myrmecia</taxon>
    </lineage>
</organism>
<comment type="caution">
    <text evidence="2">The sequence shown here is derived from an EMBL/GenBank/DDBJ whole genome shotgun (WGS) entry which is preliminary data.</text>
</comment>
<proteinExistence type="predicted"/>
<gene>
    <name evidence="2" type="ORF">WJX72_008622</name>
</gene>